<dbReference type="SMART" id="SM00220">
    <property type="entry name" value="S_TKc"/>
    <property type="match status" value="1"/>
</dbReference>
<dbReference type="OrthoDB" id="346907at2759"/>
<dbReference type="InterPro" id="IPR011009">
    <property type="entry name" value="Kinase-like_dom_sf"/>
</dbReference>
<dbReference type="SUPFAM" id="SSF54768">
    <property type="entry name" value="dsRNA-binding domain-like"/>
    <property type="match status" value="2"/>
</dbReference>
<dbReference type="InterPro" id="IPR014720">
    <property type="entry name" value="dsRBD_dom"/>
</dbReference>
<dbReference type="CDD" id="cd00048">
    <property type="entry name" value="DSRM_SF"/>
    <property type="match status" value="1"/>
</dbReference>
<dbReference type="Proteomes" id="UP000217199">
    <property type="component" value="Unassembled WGS sequence"/>
</dbReference>
<dbReference type="InterPro" id="IPR051681">
    <property type="entry name" value="Ser/Thr_Kinases-Pseudokinases"/>
</dbReference>
<dbReference type="InterPro" id="IPR008271">
    <property type="entry name" value="Ser/Thr_kinase_AS"/>
</dbReference>
<keyword evidence="2" id="KW-0418">Kinase</keyword>
<gene>
    <name evidence="2" type="ORF">PNOK_0951800</name>
</gene>
<dbReference type="Gene3D" id="1.10.510.10">
    <property type="entry name" value="Transferase(Phosphotransferase) domain 1"/>
    <property type="match status" value="1"/>
</dbReference>
<sequence>MDSRLKISHLLSVFSKKHRSELESELGMPLENFLYGSNDLTDELEQGEQASYGGYGDVYLYQAKDKENSSKLSSCASDMFAVKKLRYWEANERTGKNFLREIRAWSKLNHRNVYKFWGFVHRKDAKFPCLVSEFYPNGNSIEYLKNTNRKVDIISLFEGIAMGLEHLHDKDVIHNDIKGNNILIANDGRALIADFGISRIGKPGAELTVSTTDKARSTRWRAFELMEAAVADEDFRYAPTKEADVWSFGCTLLELISGDVPYSGILAPRVTVLQSNGTLPPFPRNFKRKDFEKYRGHIEIICLFHCWTKKPKDRSNMRKLRWMFSSLKTYFASQEKEYRHQEDPTIDALKGANRNREEKIEDLGYRMERFNLDEKHIKYEESEGYEPTGNIKALGSSVEHSGSKLYRPIDLEPTYSSRSREDSFEPENRTITSTISRGIGLEATRRPWEKISPPPYPSLVIETGTNLLLLVQRSPVAFVEGKTNTYRDERSEDIHTASFYYKGKIYAEGRADRKKQARENAALETLKKFYEDYPGDFRTHFSKLSYYNKFCLFLEKRELNSEMEINIQESRDGVYHGTANFRNVTIAQYECKGGKGEAMEMLARKAAMVWIKDYSRAKDRETNIGVSTVVHCGVVSKRTIDSPSMITFKLENLPRNRPPPTDVRRNLKDCPKTALLNASRATARNVRFETKNISESEMVHAWFCVCYVDDVELGRAYSKKKKAAEDEAAKMTIEGLEEKKDPMLRTGRSYLPVFQEFIRNNQLEERVSICTEAHGPPHHPTWRCIIKLDDIKIASGEGAPGETKKVSMEKAAINASDNWPEADFVYIHTQA</sequence>
<dbReference type="STRING" id="2282107.A0A286U5W5"/>
<evidence type="ECO:0000313" key="2">
    <source>
        <dbReference type="EMBL" id="PAV14965.1"/>
    </source>
</evidence>
<keyword evidence="2" id="KW-0808">Transferase</keyword>
<dbReference type="PANTHER" id="PTHR44329">
    <property type="entry name" value="SERINE/THREONINE-PROTEIN KINASE TNNI3K-RELATED"/>
    <property type="match status" value="1"/>
</dbReference>
<evidence type="ECO:0000259" key="1">
    <source>
        <dbReference type="PROSITE" id="PS50011"/>
    </source>
</evidence>
<feature type="domain" description="Protein kinase" evidence="1">
    <location>
        <begin position="44"/>
        <end position="331"/>
    </location>
</feature>
<keyword evidence="3" id="KW-1185">Reference proteome</keyword>
<dbReference type="InterPro" id="IPR001245">
    <property type="entry name" value="Ser-Thr/Tyr_kinase_cat_dom"/>
</dbReference>
<dbReference type="GO" id="GO:0005524">
    <property type="term" value="F:ATP binding"/>
    <property type="evidence" value="ECO:0007669"/>
    <property type="project" value="InterPro"/>
</dbReference>
<dbReference type="Gene3D" id="3.30.160.20">
    <property type="match status" value="2"/>
</dbReference>
<dbReference type="Pfam" id="PF07714">
    <property type="entry name" value="PK_Tyr_Ser-Thr"/>
    <property type="match status" value="1"/>
</dbReference>
<name>A0A286U5W5_9AGAM</name>
<dbReference type="InParanoid" id="A0A286U5W5"/>
<organism evidence="2 3">
    <name type="scientific">Pyrrhoderma noxium</name>
    <dbReference type="NCBI Taxonomy" id="2282107"/>
    <lineage>
        <taxon>Eukaryota</taxon>
        <taxon>Fungi</taxon>
        <taxon>Dikarya</taxon>
        <taxon>Basidiomycota</taxon>
        <taxon>Agaricomycotina</taxon>
        <taxon>Agaricomycetes</taxon>
        <taxon>Hymenochaetales</taxon>
        <taxon>Hymenochaetaceae</taxon>
        <taxon>Pyrrhoderma</taxon>
    </lineage>
</organism>
<evidence type="ECO:0000313" key="3">
    <source>
        <dbReference type="Proteomes" id="UP000217199"/>
    </source>
</evidence>
<dbReference type="AlphaFoldDB" id="A0A286U5W5"/>
<dbReference type="PROSITE" id="PS50011">
    <property type="entry name" value="PROTEIN_KINASE_DOM"/>
    <property type="match status" value="1"/>
</dbReference>
<dbReference type="SUPFAM" id="SSF56112">
    <property type="entry name" value="Protein kinase-like (PK-like)"/>
    <property type="match status" value="1"/>
</dbReference>
<dbReference type="EMBL" id="NBII01000011">
    <property type="protein sequence ID" value="PAV14965.1"/>
    <property type="molecule type" value="Genomic_DNA"/>
</dbReference>
<dbReference type="InterPro" id="IPR000719">
    <property type="entry name" value="Prot_kinase_dom"/>
</dbReference>
<dbReference type="GO" id="GO:0004674">
    <property type="term" value="F:protein serine/threonine kinase activity"/>
    <property type="evidence" value="ECO:0007669"/>
    <property type="project" value="TreeGrafter"/>
</dbReference>
<dbReference type="PROSITE" id="PS00108">
    <property type="entry name" value="PROTEIN_KINASE_ST"/>
    <property type="match status" value="1"/>
</dbReference>
<comment type="caution">
    <text evidence="2">The sequence shown here is derived from an EMBL/GenBank/DDBJ whole genome shotgun (WGS) entry which is preliminary data.</text>
</comment>
<accession>A0A286U5W5</accession>
<proteinExistence type="predicted"/>
<dbReference type="Pfam" id="PF00035">
    <property type="entry name" value="dsrm"/>
    <property type="match status" value="1"/>
</dbReference>
<reference evidence="2 3" key="1">
    <citation type="journal article" date="2017" name="Mol. Ecol.">
        <title>Comparative and population genomic landscape of Phellinus noxius: A hypervariable fungus causing root rot in trees.</title>
        <authorList>
            <person name="Chung C.L."/>
            <person name="Lee T.J."/>
            <person name="Akiba M."/>
            <person name="Lee H.H."/>
            <person name="Kuo T.H."/>
            <person name="Liu D."/>
            <person name="Ke H.M."/>
            <person name="Yokoi T."/>
            <person name="Roa M.B."/>
            <person name="Lu M.J."/>
            <person name="Chang Y.Y."/>
            <person name="Ann P.J."/>
            <person name="Tsai J.N."/>
            <person name="Chen C.Y."/>
            <person name="Tzean S.S."/>
            <person name="Ota Y."/>
            <person name="Hattori T."/>
            <person name="Sahashi N."/>
            <person name="Liou R.F."/>
            <person name="Kikuchi T."/>
            <person name="Tsai I.J."/>
        </authorList>
    </citation>
    <scope>NUCLEOTIDE SEQUENCE [LARGE SCALE GENOMIC DNA]</scope>
    <source>
        <strain evidence="2 3">FFPRI411160</strain>
    </source>
</reference>
<protein>
    <submittedName>
        <fullName evidence="2">Kinase</fullName>
    </submittedName>
</protein>